<dbReference type="InterPro" id="IPR027417">
    <property type="entry name" value="P-loop_NTPase"/>
</dbReference>
<protein>
    <recommendedName>
        <fullName evidence="3">ATPase</fullName>
    </recommendedName>
</protein>
<sequence length="311" mass="35112">MLGRRSEKVVRREDPAHLLVCGNEKGGSGKSTLGLHIATALLNKGLRVGVIDLDIRQQTMARFFAYRAQTASIKSLDLAHPRVETLAPVRRDRVSDVTHEERCALFRLLLDMRNDCDVVIVDTPGASTNLSDIAHSQADTLITPMNDSFVDFDVLGRIDPVDGTLKNTSQYAHTVRQARRERRRLKGTVLDWVVVRNRQSAFSSRNERKVDDGLRRVSMQLGFRLVDGIAERVVYRELFPLGLTVMDAEALYALDVCQRSSPSHKAACREIDRLVRMLRLPIDDEGRQRAQARQRLSQRMAAGLRMPEFLA</sequence>
<evidence type="ECO:0000313" key="1">
    <source>
        <dbReference type="EMBL" id="OXT00158.1"/>
    </source>
</evidence>
<name>A0A231UW47_9HYPH</name>
<dbReference type="PANTHER" id="PTHR13696">
    <property type="entry name" value="P-LOOP CONTAINING NUCLEOSIDE TRIPHOSPHATE HYDROLASE"/>
    <property type="match status" value="1"/>
</dbReference>
<proteinExistence type="predicted"/>
<organism evidence="1 2">
    <name type="scientific">Notoacmeibacter marinus</name>
    <dbReference type="NCBI Taxonomy" id="1876515"/>
    <lineage>
        <taxon>Bacteria</taxon>
        <taxon>Pseudomonadati</taxon>
        <taxon>Pseudomonadota</taxon>
        <taxon>Alphaproteobacteria</taxon>
        <taxon>Hyphomicrobiales</taxon>
        <taxon>Notoacmeibacteraceae</taxon>
        <taxon>Notoacmeibacter</taxon>
    </lineage>
</organism>
<accession>A0A231UW47</accession>
<dbReference type="EMBL" id="NBYO01000002">
    <property type="protein sequence ID" value="OXT00158.1"/>
    <property type="molecule type" value="Genomic_DNA"/>
</dbReference>
<dbReference type="Gene3D" id="3.40.50.300">
    <property type="entry name" value="P-loop containing nucleotide triphosphate hydrolases"/>
    <property type="match status" value="1"/>
</dbReference>
<dbReference type="CDD" id="cd02042">
    <property type="entry name" value="ParAB_family"/>
    <property type="match status" value="1"/>
</dbReference>
<evidence type="ECO:0008006" key="3">
    <source>
        <dbReference type="Google" id="ProtNLM"/>
    </source>
</evidence>
<dbReference type="Pfam" id="PF09140">
    <property type="entry name" value="MipZ"/>
    <property type="match status" value="1"/>
</dbReference>
<dbReference type="Proteomes" id="UP000215405">
    <property type="component" value="Unassembled WGS sequence"/>
</dbReference>
<dbReference type="InterPro" id="IPR015223">
    <property type="entry name" value="MipZ"/>
</dbReference>
<gene>
    <name evidence="1" type="ORF">B7H23_08215</name>
</gene>
<dbReference type="SUPFAM" id="SSF52540">
    <property type="entry name" value="P-loop containing nucleoside triphosphate hydrolases"/>
    <property type="match status" value="1"/>
</dbReference>
<reference evidence="2" key="1">
    <citation type="journal article" date="2017" name="Int. J. Syst. Evol. Microbiol.">
        <title>Notoacmeibacter marinus gen. nov., sp. nov., isolated from the gut of a limpet and proposal of Notoacmeibacteraceae fam. nov. in the order Rhizobiales of the class Alphaproteobacteria.</title>
        <authorList>
            <person name="Huang Z."/>
            <person name="Guo F."/>
            <person name="Lai Q."/>
        </authorList>
    </citation>
    <scope>NUCLEOTIDE SEQUENCE [LARGE SCALE GENOMIC DNA]</scope>
    <source>
        <strain evidence="2">XMTR2A4</strain>
    </source>
</reference>
<keyword evidence="2" id="KW-1185">Reference proteome</keyword>
<dbReference type="AlphaFoldDB" id="A0A231UW47"/>
<dbReference type="InterPro" id="IPR050678">
    <property type="entry name" value="DNA_Partitioning_ATPase"/>
</dbReference>
<evidence type="ECO:0000313" key="2">
    <source>
        <dbReference type="Proteomes" id="UP000215405"/>
    </source>
</evidence>
<dbReference type="RefSeq" id="WP_094076982.1">
    <property type="nucleotide sequence ID" value="NZ_NBYO01000002.1"/>
</dbReference>
<dbReference type="PANTHER" id="PTHR13696:SF96">
    <property type="entry name" value="COBQ_COBB_MIND_PARA NUCLEOTIDE BINDING DOMAIN-CONTAINING PROTEIN"/>
    <property type="match status" value="1"/>
</dbReference>
<comment type="caution">
    <text evidence="1">The sequence shown here is derived from an EMBL/GenBank/DDBJ whole genome shotgun (WGS) entry which is preliminary data.</text>
</comment>